<dbReference type="PANTHER" id="PTHR11592">
    <property type="entry name" value="GLUTATHIONE PEROXIDASE"/>
    <property type="match status" value="1"/>
</dbReference>
<dbReference type="Pfam" id="PF00255">
    <property type="entry name" value="GSHPx"/>
    <property type="match status" value="1"/>
</dbReference>
<dbReference type="PIRSF" id="PIRSF000303">
    <property type="entry name" value="Glutathion_perox"/>
    <property type="match status" value="1"/>
</dbReference>
<sequence length="179" mass="19518">MKPVLAAMAFSMLPSVTFATCPDYLDQDLRKLHSQDTVNLCEVQAGGPMLVINTASHCGYTKQFKGLEALNQKYRDRGLAVVGFASNDFRQEAKDEEKAAEVCYVNYGVTFTMIAPSHVKGDEANPVFKALASQSDEPSWNFNKYLVDADGNVVQKFGSNTSPDGDELLSAIEALLPAQ</sequence>
<dbReference type="GO" id="GO:0004601">
    <property type="term" value="F:peroxidase activity"/>
    <property type="evidence" value="ECO:0007669"/>
    <property type="project" value="UniProtKB-KW"/>
</dbReference>
<keyword evidence="9" id="KW-1185">Reference proteome</keyword>
<evidence type="ECO:0000256" key="5">
    <source>
        <dbReference type="RuleBase" id="RU000499"/>
    </source>
</evidence>
<dbReference type="EMBL" id="PKUR01000004">
    <property type="protein sequence ID" value="PLW85065.1"/>
    <property type="molecule type" value="Genomic_DNA"/>
</dbReference>
<feature type="domain" description="Thioredoxin" evidence="7">
    <location>
        <begin position="1"/>
        <end position="177"/>
    </location>
</feature>
<evidence type="ECO:0000256" key="4">
    <source>
        <dbReference type="PIRSR" id="PIRSR000303-1"/>
    </source>
</evidence>
<dbReference type="RefSeq" id="WP_084197923.1">
    <property type="nucleotide sequence ID" value="NZ_BMYL01000004.1"/>
</dbReference>
<dbReference type="AlphaFoldDB" id="A0AAP8SM03"/>
<evidence type="ECO:0000259" key="7">
    <source>
        <dbReference type="PROSITE" id="PS51352"/>
    </source>
</evidence>
<protein>
    <recommendedName>
        <fullName evidence="5">Glutathione peroxidase</fullName>
    </recommendedName>
</protein>
<evidence type="ECO:0000256" key="6">
    <source>
        <dbReference type="SAM" id="SignalP"/>
    </source>
</evidence>
<dbReference type="GO" id="GO:0034599">
    <property type="term" value="P:cellular response to oxidative stress"/>
    <property type="evidence" value="ECO:0007669"/>
    <property type="project" value="TreeGrafter"/>
</dbReference>
<evidence type="ECO:0000256" key="1">
    <source>
        <dbReference type="ARBA" id="ARBA00006926"/>
    </source>
</evidence>
<name>A0AAP8SM03_9GAMM</name>
<feature type="signal peptide" evidence="6">
    <location>
        <begin position="1"/>
        <end position="19"/>
    </location>
</feature>
<dbReference type="PANTHER" id="PTHR11592:SF44">
    <property type="entry name" value="GLUTATHIONE PEROXIDASE"/>
    <property type="match status" value="1"/>
</dbReference>
<feature type="chain" id="PRO_5042833329" description="Glutathione peroxidase" evidence="6">
    <location>
        <begin position="20"/>
        <end position="179"/>
    </location>
</feature>
<dbReference type="CDD" id="cd00340">
    <property type="entry name" value="GSH_Peroxidase"/>
    <property type="match status" value="1"/>
</dbReference>
<proteinExistence type="inferred from homology"/>
<evidence type="ECO:0000313" key="9">
    <source>
        <dbReference type="Proteomes" id="UP000235162"/>
    </source>
</evidence>
<dbReference type="PROSITE" id="PS51355">
    <property type="entry name" value="GLUTATHIONE_PEROXID_3"/>
    <property type="match status" value="1"/>
</dbReference>
<dbReference type="InterPro" id="IPR013766">
    <property type="entry name" value="Thioredoxin_domain"/>
</dbReference>
<keyword evidence="2 5" id="KW-0575">Peroxidase</keyword>
<feature type="active site" evidence="4">
    <location>
        <position position="58"/>
    </location>
</feature>
<accession>A0AAP8SM03</accession>
<evidence type="ECO:0000256" key="2">
    <source>
        <dbReference type="ARBA" id="ARBA00022559"/>
    </source>
</evidence>
<dbReference type="KEGG" id="hja:BST95_01885"/>
<dbReference type="SUPFAM" id="SSF52833">
    <property type="entry name" value="Thioredoxin-like"/>
    <property type="match status" value="1"/>
</dbReference>
<evidence type="ECO:0000256" key="3">
    <source>
        <dbReference type="ARBA" id="ARBA00023002"/>
    </source>
</evidence>
<keyword evidence="6" id="KW-0732">Signal</keyword>
<dbReference type="PROSITE" id="PS51352">
    <property type="entry name" value="THIOREDOXIN_2"/>
    <property type="match status" value="1"/>
</dbReference>
<dbReference type="PRINTS" id="PR01011">
    <property type="entry name" value="GLUTPROXDASE"/>
</dbReference>
<dbReference type="Gene3D" id="3.40.30.10">
    <property type="entry name" value="Glutaredoxin"/>
    <property type="match status" value="1"/>
</dbReference>
<comment type="caution">
    <text evidence="8">The sequence shown here is derived from an EMBL/GenBank/DDBJ whole genome shotgun (WGS) entry which is preliminary data.</text>
</comment>
<gene>
    <name evidence="8" type="ORF">C0029_16155</name>
</gene>
<dbReference type="InterPro" id="IPR036249">
    <property type="entry name" value="Thioredoxin-like_sf"/>
</dbReference>
<evidence type="ECO:0000313" key="8">
    <source>
        <dbReference type="EMBL" id="PLW85065.1"/>
    </source>
</evidence>
<organism evidence="8 9">
    <name type="scientific">Halioglobus japonicus</name>
    <dbReference type="NCBI Taxonomy" id="930805"/>
    <lineage>
        <taxon>Bacteria</taxon>
        <taxon>Pseudomonadati</taxon>
        <taxon>Pseudomonadota</taxon>
        <taxon>Gammaproteobacteria</taxon>
        <taxon>Cellvibrionales</taxon>
        <taxon>Halieaceae</taxon>
        <taxon>Halioglobus</taxon>
    </lineage>
</organism>
<reference evidence="8 9" key="1">
    <citation type="submission" date="2018-01" db="EMBL/GenBank/DDBJ databases">
        <title>The draft genome sequence of Halioglobus japonicus S1-36.</title>
        <authorList>
            <person name="Du Z.-J."/>
            <person name="Shi M.-J."/>
        </authorList>
    </citation>
    <scope>NUCLEOTIDE SEQUENCE [LARGE SCALE GENOMIC DNA]</scope>
    <source>
        <strain evidence="8 9">S1-36</strain>
    </source>
</reference>
<dbReference type="InterPro" id="IPR000889">
    <property type="entry name" value="Glutathione_peroxidase"/>
</dbReference>
<keyword evidence="3 5" id="KW-0560">Oxidoreductase</keyword>
<dbReference type="Proteomes" id="UP000235162">
    <property type="component" value="Unassembled WGS sequence"/>
</dbReference>
<comment type="similarity">
    <text evidence="1 5">Belongs to the glutathione peroxidase family.</text>
</comment>